<dbReference type="EMBL" id="RBWS01000022">
    <property type="protein sequence ID" value="RKO69170.1"/>
    <property type="molecule type" value="Genomic_DNA"/>
</dbReference>
<organism evidence="1 2">
    <name type="scientific">Sphingobacterium puteale</name>
    <dbReference type="NCBI Taxonomy" id="2420510"/>
    <lineage>
        <taxon>Bacteria</taxon>
        <taxon>Pseudomonadati</taxon>
        <taxon>Bacteroidota</taxon>
        <taxon>Sphingobacteriia</taxon>
        <taxon>Sphingobacteriales</taxon>
        <taxon>Sphingobacteriaceae</taxon>
        <taxon>Sphingobacterium</taxon>
    </lineage>
</organism>
<evidence type="ECO:0008006" key="3">
    <source>
        <dbReference type="Google" id="ProtNLM"/>
    </source>
</evidence>
<protein>
    <recommendedName>
        <fullName evidence="3">Pectate lyase superfamily protein domain-containing protein</fullName>
    </recommendedName>
</protein>
<dbReference type="Proteomes" id="UP000282423">
    <property type="component" value="Unassembled WGS sequence"/>
</dbReference>
<dbReference type="RefSeq" id="WP_121126604.1">
    <property type="nucleotide sequence ID" value="NZ_RBWS01000022.1"/>
</dbReference>
<reference evidence="1 2" key="1">
    <citation type="submission" date="2018-10" db="EMBL/GenBank/DDBJ databases">
        <title>Sphingobacterium sp. M05W1-28.</title>
        <authorList>
            <person name="Cai H."/>
        </authorList>
    </citation>
    <scope>NUCLEOTIDE SEQUENCE [LARGE SCALE GENOMIC DNA]</scope>
    <source>
        <strain evidence="1 2">M05W1-28</strain>
    </source>
</reference>
<accession>A0A420VS53</accession>
<sequence length="753" mass="81584">MANQFLVKETMAAMRGLSAAEITALQNGTYEGVQLLGYYAKGDTPAPIIYYLTPTILDPGLDNGGSIVELGGIKLIHHFMDHVHVSYFGATGQGLADATEGIQKAVNYSATRKIPLLFAEKTTYITKAVINLPSNTTLYFNKSIVQKTVQTDKDAIFASVNSPNITINGLIAEGSLTSNGSIGYSDISSSLRFDSCTDITIDEFNLSKMTSGLRIYYCTGLKVTNGTIHNNILTGVSGFVNNFELDNILFKDNGYLVNGDTHDVYLINSSNGVFRNITFDTAIDPNSYNLEVKYSLQDKKDDLIKDSFDKMEDILVEGCRWISGKGMDLVAEAPAASNRRPLKRITVKDCDFGTTGWARFTGVENSYSINNKGNILQYSTSSTYAGHTPSFTSINDTFEIVYCNSLSAHYATDVDNVQFINTVVNNKSGAAFRYYEPSATPPACTIVNPTILNNSPKAFDAQFVASIGNGRVACVGGGLADKYKRNMPLNYISGNNITPDNSKGDNEAIFLRIVDSPTVINAPVSNINNTKMRIVLLTAGIPNYKTVAFSESAYKLSQNTITALSANTSGSLMELEFLCYNGVWYQTNDTSWSNALFTTNIKRNIAVVSANIPTFTDNLDVILLDATLGNRIINLPTTSKDGRSLLIKKIDSSSNTVVISPATGHTIDGATAVTLSAEGQLLEVIFKENRWHTIAKIPVLANSSTAGLVKQATVCTDSATVPSTTYTQSEVEGILLELRDLKTKLRNAGVLAT</sequence>
<dbReference type="Gene3D" id="2.160.20.10">
    <property type="entry name" value="Single-stranded right-handed beta-helix, Pectin lyase-like"/>
    <property type="match status" value="2"/>
</dbReference>
<dbReference type="OrthoDB" id="253409at2"/>
<evidence type="ECO:0000313" key="2">
    <source>
        <dbReference type="Proteomes" id="UP000282423"/>
    </source>
</evidence>
<dbReference type="AlphaFoldDB" id="A0A420VS53"/>
<proteinExistence type="predicted"/>
<evidence type="ECO:0000313" key="1">
    <source>
        <dbReference type="EMBL" id="RKO69170.1"/>
    </source>
</evidence>
<keyword evidence="2" id="KW-1185">Reference proteome</keyword>
<comment type="caution">
    <text evidence="1">The sequence shown here is derived from an EMBL/GenBank/DDBJ whole genome shotgun (WGS) entry which is preliminary data.</text>
</comment>
<dbReference type="InterPro" id="IPR012334">
    <property type="entry name" value="Pectin_lyas_fold"/>
</dbReference>
<dbReference type="SUPFAM" id="SSF51126">
    <property type="entry name" value="Pectin lyase-like"/>
    <property type="match status" value="1"/>
</dbReference>
<dbReference type="InterPro" id="IPR011050">
    <property type="entry name" value="Pectin_lyase_fold/virulence"/>
</dbReference>
<gene>
    <name evidence="1" type="ORF">D7322_23335</name>
</gene>
<name>A0A420VS53_9SPHI</name>